<organism evidence="4 5">
    <name type="scientific">Pythium insidiosum</name>
    <name type="common">Pythiosis disease agent</name>
    <dbReference type="NCBI Taxonomy" id="114742"/>
    <lineage>
        <taxon>Eukaryota</taxon>
        <taxon>Sar</taxon>
        <taxon>Stramenopiles</taxon>
        <taxon>Oomycota</taxon>
        <taxon>Peronosporomycetes</taxon>
        <taxon>Pythiales</taxon>
        <taxon>Pythiaceae</taxon>
        <taxon>Pythium</taxon>
    </lineage>
</organism>
<dbReference type="InterPro" id="IPR003409">
    <property type="entry name" value="MORN"/>
</dbReference>
<gene>
    <name evidence="4" type="ORF">P43SY_005905</name>
</gene>
<comment type="caution">
    <text evidence="4">The sequence shown here is derived from an EMBL/GenBank/DDBJ whole genome shotgun (WGS) entry which is preliminary data.</text>
</comment>
<feature type="domain" description="AVL9/DENND6" evidence="3">
    <location>
        <begin position="251"/>
        <end position="447"/>
    </location>
</feature>
<evidence type="ECO:0000313" key="5">
    <source>
        <dbReference type="Proteomes" id="UP001209570"/>
    </source>
</evidence>
<dbReference type="InterPro" id="IPR018307">
    <property type="entry name" value="ABL9/DENND6_dom"/>
</dbReference>
<feature type="region of interest" description="Disordered" evidence="2">
    <location>
        <begin position="76"/>
        <end position="121"/>
    </location>
</feature>
<dbReference type="Gene3D" id="2.20.110.10">
    <property type="entry name" value="Histone H3 K4-specific methyltransferase SET7/9 N-terminal domain"/>
    <property type="match status" value="9"/>
</dbReference>
<evidence type="ECO:0000259" key="3">
    <source>
        <dbReference type="Pfam" id="PF09794"/>
    </source>
</evidence>
<feature type="compositionally biased region" description="Low complexity" evidence="2">
    <location>
        <begin position="973"/>
        <end position="999"/>
    </location>
</feature>
<feature type="region of interest" description="Disordered" evidence="2">
    <location>
        <begin position="476"/>
        <end position="503"/>
    </location>
</feature>
<proteinExistence type="predicted"/>
<dbReference type="PANTHER" id="PTHR43215:SF14">
    <property type="entry name" value="RADIAL SPOKE HEAD 1 HOMOLOG"/>
    <property type="match status" value="1"/>
</dbReference>
<evidence type="ECO:0000313" key="4">
    <source>
        <dbReference type="EMBL" id="KAJ0402920.1"/>
    </source>
</evidence>
<dbReference type="Proteomes" id="UP001209570">
    <property type="component" value="Unassembled WGS sequence"/>
</dbReference>
<dbReference type="SUPFAM" id="SSF82185">
    <property type="entry name" value="Histone H3 K4-specific methyltransferase SET7/9 N-terminal domain"/>
    <property type="match status" value="6"/>
</dbReference>
<dbReference type="GO" id="GO:0031514">
    <property type="term" value="C:motile cilium"/>
    <property type="evidence" value="ECO:0007669"/>
    <property type="project" value="TreeGrafter"/>
</dbReference>
<protein>
    <recommendedName>
        <fullName evidence="3">AVL9/DENND6 domain-containing protein</fullName>
    </recommendedName>
</protein>
<name>A0AAD5LJ94_PYTIN</name>
<reference evidence="4" key="1">
    <citation type="submission" date="2021-12" db="EMBL/GenBank/DDBJ databases">
        <title>Prjna785345.</title>
        <authorList>
            <person name="Rujirawat T."/>
            <person name="Krajaejun T."/>
        </authorList>
    </citation>
    <scope>NUCLEOTIDE SEQUENCE</scope>
    <source>
        <strain evidence="4">Pi057C3</strain>
    </source>
</reference>
<sequence>MMEESMAPRFVLAVARVHRWSRGCEPTATTASPSVFSSGGSSSQRDAVEFFCGDDDVSVTHEDALLTAQMVVSALSASSSLQPRQRRTSGIDDLLPPGSKEDVRNLGPAENDEDDEEEEEEELFNRAIDALVFREPSARAIAGSSSLSETATPSTRERWERCVRERSPRDGQYVHLPCHHALHNTMRAVAVPDPRFRRTFFVQQEVRVLVLFSDAPFHAFLKQRLEDLAFEWFAALEDAQLPVEPGKELPTSLIERLYQLLRRGVRFDELPYRDVYAGLPVVPLIKQFGNDILAVIRVLLLEGRVVCFSTRPDYAAASSLALLALLPGTLVVGASSKAFRTIDAATYRLRRLGLPLDLLRDDGQFVHQPCFTRDQEAEVYAKPGFLVATSDPMLLKRPTAKLDLVLDLDQEQLVTYPTPKTELAFAFGSASAAFADSLAERLGRNVKPTEDPKATPVLAAKTPVLPRHRRMRESLRRSLFRGRPGPSCDAPSAPSEPAERDPDETDWVLAQFQSYIEHFIEDGVRKGILGDVNDVDLGDSEDARKPSMEPSLRARFEELAVPILFGDPATAFLAEYGRSWLQAWQQTVNYSQWRTQHREAVRSRRVSLTNPFWKASAGSETPHDGHATYRYPNGDEYDGGFRAGKRHGHGVYVEFLSKTQYDGEWCDDKRHGRGVLSAPSLGYIYDGDWVDDVRCGQGHSSLKGVENYTGQWQNNQFHGVGVYSNAAGDVYDGEWRCGLRDGAGKLTTPAPRLPSRDQSQELVAADSASESTTTAPPMVVVQYVGEWRRDAFHGVGTADYADGSQYSGAFQDGKFHGHGVRVYANGDRYEGQWWKGFRHGEGAFFSAASGITVEGTWRKNVAVDSVSLENDPPSDGGQPTLGRSSNSTWFIKYPNGDKYSGQCRRGRPWGEGVCKYANGSSYSGHWVDGLREGHGVCVSADGSILEGEWHNSAFVRPRRAPSRFVDVPLSAATADASKDTTSSSSGARTRGASSVSSSGDKPPADGTHVFVYPNGDRYEGAFAGHRRHGVGVLTEYATGNVYEGEWRDDVRHGRGVLTSGLGDFIYDGEWRDDARCGQGHCAIRGCETYSGEWLANQFHGMGTFVDAEGNVYDGEFAAGKKHGMGKETTASTRVQYSGEWRDGHRHGVGVATFADGSTYSGSWRLDLADGEGTHVAPSGEKFVGQWRRGLRDGAGVLFTPSTGVTKEGVWRADVPLDGEWTISFADGSKFTGQCVQGRPHGHGVCKYATGELYDGAWVDGKRHGHGAGFFANGESFVGEWEHNHVALHGKGQLTLADGTVHVYAR</sequence>
<dbReference type="GO" id="GO:0005634">
    <property type="term" value="C:nucleus"/>
    <property type="evidence" value="ECO:0007669"/>
    <property type="project" value="TreeGrafter"/>
</dbReference>
<feature type="compositionally biased region" description="Low complexity" evidence="2">
    <location>
        <begin position="764"/>
        <end position="773"/>
    </location>
</feature>
<dbReference type="EMBL" id="JAKCXM010000092">
    <property type="protein sequence ID" value="KAJ0402920.1"/>
    <property type="molecule type" value="Genomic_DNA"/>
</dbReference>
<dbReference type="PANTHER" id="PTHR43215">
    <property type="entry name" value="RADIAL SPOKE HEAD 1 HOMOLOG"/>
    <property type="match status" value="1"/>
</dbReference>
<dbReference type="Pfam" id="PF02493">
    <property type="entry name" value="MORN"/>
    <property type="match status" value="22"/>
</dbReference>
<dbReference type="SMART" id="SM00698">
    <property type="entry name" value="MORN"/>
    <property type="match status" value="20"/>
</dbReference>
<evidence type="ECO:0000256" key="1">
    <source>
        <dbReference type="ARBA" id="ARBA00022737"/>
    </source>
</evidence>
<accession>A0AAD5LJ94</accession>
<feature type="region of interest" description="Disordered" evidence="2">
    <location>
        <begin position="746"/>
        <end position="773"/>
    </location>
</feature>
<dbReference type="Pfam" id="PF09794">
    <property type="entry name" value="Avl9"/>
    <property type="match status" value="1"/>
</dbReference>
<dbReference type="GO" id="GO:0007286">
    <property type="term" value="P:spermatid development"/>
    <property type="evidence" value="ECO:0007669"/>
    <property type="project" value="TreeGrafter"/>
</dbReference>
<evidence type="ECO:0000256" key="2">
    <source>
        <dbReference type="SAM" id="MobiDB-lite"/>
    </source>
</evidence>
<keyword evidence="1" id="KW-0677">Repeat</keyword>
<feature type="region of interest" description="Disordered" evidence="2">
    <location>
        <begin position="973"/>
        <end position="1009"/>
    </location>
</feature>
<feature type="compositionally biased region" description="Acidic residues" evidence="2">
    <location>
        <begin position="110"/>
        <end position="121"/>
    </location>
</feature>
<keyword evidence="5" id="KW-1185">Reference proteome</keyword>
<dbReference type="GO" id="GO:0035082">
    <property type="term" value="P:axoneme assembly"/>
    <property type="evidence" value="ECO:0007669"/>
    <property type="project" value="TreeGrafter"/>
</dbReference>